<dbReference type="EMBL" id="REGN01002000">
    <property type="protein sequence ID" value="RNA31049.1"/>
    <property type="molecule type" value="Genomic_DNA"/>
</dbReference>
<comment type="caution">
    <text evidence="1">The sequence shown here is derived from an EMBL/GenBank/DDBJ whole genome shotgun (WGS) entry which is preliminary data.</text>
</comment>
<protein>
    <submittedName>
        <fullName evidence="1">Uncharacterized protein</fullName>
    </submittedName>
</protein>
<keyword evidence="2" id="KW-1185">Reference proteome</keyword>
<dbReference type="Proteomes" id="UP000276133">
    <property type="component" value="Unassembled WGS sequence"/>
</dbReference>
<name>A0A3M7S5U6_BRAPC</name>
<dbReference type="AlphaFoldDB" id="A0A3M7S5U6"/>
<sequence>MSALEFPEFNPDIEPNSVGVRWLEYKDRFENFMIAKHGKELSEIADSVCKASLLHYAGQSVYKMYKTKEESKHKYTDMIRVLDEFFVPQSKIIQGCLSDQLRQRALSDKNMTLDRLIEEGRAMEASRLQAKQMEGGHEVVAAIGSKKSQRTIFNSTKQTSWKNIRCG</sequence>
<organism evidence="1 2">
    <name type="scientific">Brachionus plicatilis</name>
    <name type="common">Marine rotifer</name>
    <name type="synonym">Brachionus muelleri</name>
    <dbReference type="NCBI Taxonomy" id="10195"/>
    <lineage>
        <taxon>Eukaryota</taxon>
        <taxon>Metazoa</taxon>
        <taxon>Spiralia</taxon>
        <taxon>Gnathifera</taxon>
        <taxon>Rotifera</taxon>
        <taxon>Eurotatoria</taxon>
        <taxon>Monogononta</taxon>
        <taxon>Pseudotrocha</taxon>
        <taxon>Ploima</taxon>
        <taxon>Brachionidae</taxon>
        <taxon>Brachionus</taxon>
    </lineage>
</organism>
<evidence type="ECO:0000313" key="2">
    <source>
        <dbReference type="Proteomes" id="UP000276133"/>
    </source>
</evidence>
<gene>
    <name evidence="1" type="ORF">BpHYR1_045325</name>
</gene>
<proteinExistence type="predicted"/>
<dbReference type="OrthoDB" id="5988102at2759"/>
<dbReference type="STRING" id="10195.A0A3M7S5U6"/>
<reference evidence="1 2" key="1">
    <citation type="journal article" date="2018" name="Sci. Rep.">
        <title>Genomic signatures of local adaptation to the degree of environmental predictability in rotifers.</title>
        <authorList>
            <person name="Franch-Gras L."/>
            <person name="Hahn C."/>
            <person name="Garcia-Roger E.M."/>
            <person name="Carmona M.J."/>
            <person name="Serra M."/>
            <person name="Gomez A."/>
        </authorList>
    </citation>
    <scope>NUCLEOTIDE SEQUENCE [LARGE SCALE GENOMIC DNA]</scope>
    <source>
        <strain evidence="1">HYR1</strain>
    </source>
</reference>
<evidence type="ECO:0000313" key="1">
    <source>
        <dbReference type="EMBL" id="RNA31049.1"/>
    </source>
</evidence>
<accession>A0A3M7S5U6</accession>